<dbReference type="EMBL" id="NEDP02076583">
    <property type="protein sequence ID" value="OWF36527.1"/>
    <property type="molecule type" value="Genomic_DNA"/>
</dbReference>
<dbReference type="SUPFAM" id="SSF49842">
    <property type="entry name" value="TNF-like"/>
    <property type="match status" value="1"/>
</dbReference>
<dbReference type="Gene3D" id="2.60.120.40">
    <property type="match status" value="1"/>
</dbReference>
<dbReference type="GO" id="GO:0005615">
    <property type="term" value="C:extracellular space"/>
    <property type="evidence" value="ECO:0007669"/>
    <property type="project" value="UniProtKB-KW"/>
</dbReference>
<keyword evidence="9" id="KW-1185">Reference proteome</keyword>
<evidence type="ECO:0000256" key="3">
    <source>
        <dbReference type="ARBA" id="ARBA00022514"/>
    </source>
</evidence>
<dbReference type="GO" id="GO:0016020">
    <property type="term" value="C:membrane"/>
    <property type="evidence" value="ECO:0007669"/>
    <property type="project" value="UniProtKB-SubCell"/>
</dbReference>
<dbReference type="InterPro" id="IPR006052">
    <property type="entry name" value="TNF_dom"/>
</dbReference>
<protein>
    <submittedName>
        <fullName evidence="8">Tumor necrosis factor ligand superfamily member 10</fullName>
    </submittedName>
</protein>
<dbReference type="InterPro" id="IPR008983">
    <property type="entry name" value="Tumour_necrosis_fac-like_dom"/>
</dbReference>
<dbReference type="GO" id="GO:0006955">
    <property type="term" value="P:immune response"/>
    <property type="evidence" value="ECO:0007669"/>
    <property type="project" value="InterPro"/>
</dbReference>
<dbReference type="GO" id="GO:0005125">
    <property type="term" value="F:cytokine activity"/>
    <property type="evidence" value="ECO:0007669"/>
    <property type="project" value="UniProtKB-KW"/>
</dbReference>
<comment type="caution">
    <text evidence="8">The sequence shown here is derived from an EMBL/GenBank/DDBJ whole genome shotgun (WGS) entry which is preliminary data.</text>
</comment>
<dbReference type="AlphaFoldDB" id="A0A210PJ67"/>
<feature type="compositionally biased region" description="Basic and acidic residues" evidence="5">
    <location>
        <begin position="1"/>
        <end position="15"/>
    </location>
</feature>
<comment type="subcellular location">
    <subcellularLocation>
        <location evidence="1">Membrane</location>
    </subcellularLocation>
</comment>
<dbReference type="Proteomes" id="UP000242188">
    <property type="component" value="Unassembled WGS sequence"/>
</dbReference>
<feature type="region of interest" description="Disordered" evidence="5">
    <location>
        <begin position="1"/>
        <end position="29"/>
    </location>
</feature>
<dbReference type="SMART" id="SM00207">
    <property type="entry name" value="TNF"/>
    <property type="match status" value="1"/>
</dbReference>
<dbReference type="GO" id="GO:0005164">
    <property type="term" value="F:tumor necrosis factor receptor binding"/>
    <property type="evidence" value="ECO:0007669"/>
    <property type="project" value="InterPro"/>
</dbReference>
<dbReference type="Pfam" id="PF00229">
    <property type="entry name" value="TNF"/>
    <property type="match status" value="1"/>
</dbReference>
<dbReference type="STRING" id="6573.A0A210PJ67"/>
<dbReference type="InterPro" id="IPR021184">
    <property type="entry name" value="TNF_CS"/>
</dbReference>
<evidence type="ECO:0000256" key="5">
    <source>
        <dbReference type="SAM" id="MobiDB-lite"/>
    </source>
</evidence>
<keyword evidence="4 6" id="KW-0472">Membrane</keyword>
<feature type="compositionally biased region" description="Low complexity" evidence="5">
    <location>
        <begin position="17"/>
        <end position="29"/>
    </location>
</feature>
<dbReference type="PANTHER" id="PTHR11471">
    <property type="entry name" value="TUMOR NECROSIS FACTOR FAMILY MEMBER"/>
    <property type="match status" value="1"/>
</dbReference>
<evidence type="ECO:0000259" key="7">
    <source>
        <dbReference type="PROSITE" id="PS50049"/>
    </source>
</evidence>
<feature type="domain" description="THD" evidence="7">
    <location>
        <begin position="185"/>
        <end position="342"/>
    </location>
</feature>
<evidence type="ECO:0000313" key="9">
    <source>
        <dbReference type="Proteomes" id="UP000242188"/>
    </source>
</evidence>
<organism evidence="8 9">
    <name type="scientific">Mizuhopecten yessoensis</name>
    <name type="common">Japanese scallop</name>
    <name type="synonym">Patinopecten yessoensis</name>
    <dbReference type="NCBI Taxonomy" id="6573"/>
    <lineage>
        <taxon>Eukaryota</taxon>
        <taxon>Metazoa</taxon>
        <taxon>Spiralia</taxon>
        <taxon>Lophotrochozoa</taxon>
        <taxon>Mollusca</taxon>
        <taxon>Bivalvia</taxon>
        <taxon>Autobranchia</taxon>
        <taxon>Pteriomorphia</taxon>
        <taxon>Pectinida</taxon>
        <taxon>Pectinoidea</taxon>
        <taxon>Pectinidae</taxon>
        <taxon>Mizuhopecten</taxon>
    </lineage>
</organism>
<gene>
    <name evidence="8" type="ORF">KP79_PYT20803</name>
</gene>
<dbReference type="CDD" id="cd00184">
    <property type="entry name" value="TNF"/>
    <property type="match status" value="1"/>
</dbReference>
<dbReference type="PROSITE" id="PS00251">
    <property type="entry name" value="THD_1"/>
    <property type="match status" value="1"/>
</dbReference>
<proteinExistence type="inferred from homology"/>
<evidence type="ECO:0000256" key="4">
    <source>
        <dbReference type="ARBA" id="ARBA00023136"/>
    </source>
</evidence>
<accession>A0A210PJ67</accession>
<keyword evidence="6" id="KW-0812">Transmembrane</keyword>
<dbReference type="PROSITE" id="PS50049">
    <property type="entry name" value="THD_2"/>
    <property type="match status" value="1"/>
</dbReference>
<keyword evidence="6" id="KW-1133">Transmembrane helix</keyword>
<evidence type="ECO:0000256" key="1">
    <source>
        <dbReference type="ARBA" id="ARBA00004370"/>
    </source>
</evidence>
<dbReference type="OrthoDB" id="5980568at2759"/>
<comment type="similarity">
    <text evidence="2">Belongs to the tumor necrosis factor family.</text>
</comment>
<reference evidence="8 9" key="1">
    <citation type="journal article" date="2017" name="Nat. Ecol. Evol.">
        <title>Scallop genome provides insights into evolution of bilaterian karyotype and development.</title>
        <authorList>
            <person name="Wang S."/>
            <person name="Zhang J."/>
            <person name="Jiao W."/>
            <person name="Li J."/>
            <person name="Xun X."/>
            <person name="Sun Y."/>
            <person name="Guo X."/>
            <person name="Huan P."/>
            <person name="Dong B."/>
            <person name="Zhang L."/>
            <person name="Hu X."/>
            <person name="Sun X."/>
            <person name="Wang J."/>
            <person name="Zhao C."/>
            <person name="Wang Y."/>
            <person name="Wang D."/>
            <person name="Huang X."/>
            <person name="Wang R."/>
            <person name="Lv J."/>
            <person name="Li Y."/>
            <person name="Zhang Z."/>
            <person name="Liu B."/>
            <person name="Lu W."/>
            <person name="Hui Y."/>
            <person name="Liang J."/>
            <person name="Zhou Z."/>
            <person name="Hou R."/>
            <person name="Li X."/>
            <person name="Liu Y."/>
            <person name="Li H."/>
            <person name="Ning X."/>
            <person name="Lin Y."/>
            <person name="Zhao L."/>
            <person name="Xing Q."/>
            <person name="Dou J."/>
            <person name="Li Y."/>
            <person name="Mao J."/>
            <person name="Guo H."/>
            <person name="Dou H."/>
            <person name="Li T."/>
            <person name="Mu C."/>
            <person name="Jiang W."/>
            <person name="Fu Q."/>
            <person name="Fu X."/>
            <person name="Miao Y."/>
            <person name="Liu J."/>
            <person name="Yu Q."/>
            <person name="Li R."/>
            <person name="Liao H."/>
            <person name="Li X."/>
            <person name="Kong Y."/>
            <person name="Jiang Z."/>
            <person name="Chourrout D."/>
            <person name="Li R."/>
            <person name="Bao Z."/>
        </authorList>
    </citation>
    <scope>NUCLEOTIDE SEQUENCE [LARGE SCALE GENOMIC DNA]</scope>
    <source>
        <strain evidence="8 9">PY_sf001</strain>
    </source>
</reference>
<name>A0A210PJ67_MIZYE</name>
<sequence length="346" mass="39260">MHDNETMSDSDRDLESNENLLNGKKPNNLNLARSSGEKCYPDIRILQDECARLKKYLYGLFIVVAAGTLILIIIMAVLFVKLSHDVAHHTHQPKVGETISKILEREELCIPCDNVRLGPSVEEDRMLNEFTRKHEPEGEQCCVETPKELLAMLELFVEKRIREEVAEGSINLPKTDGQSGMEQTPAAHLMGSVNRLDQSPVPATQFPISSWIHDADLAFTTNEVRYRHGRLVVPSTGLYYVYSQVSFLELFDDGNFRDQGSPNSLSHYIYRYNIIYPHGGEEKLIQNSITKCIGQNKQFGEFTSYLGALFHLRKSDEIYVKVSNITLIVREPKLNYFGLFKVSGSS</sequence>
<dbReference type="PANTHER" id="PTHR11471:SF13">
    <property type="entry name" value="TNF FAMILY PROFILE DOMAIN-CONTAINING PROTEIN"/>
    <property type="match status" value="1"/>
</dbReference>
<feature type="transmembrane region" description="Helical" evidence="6">
    <location>
        <begin position="56"/>
        <end position="80"/>
    </location>
</feature>
<evidence type="ECO:0000256" key="6">
    <source>
        <dbReference type="SAM" id="Phobius"/>
    </source>
</evidence>
<evidence type="ECO:0000313" key="8">
    <source>
        <dbReference type="EMBL" id="OWF36527.1"/>
    </source>
</evidence>
<evidence type="ECO:0000256" key="2">
    <source>
        <dbReference type="ARBA" id="ARBA00008670"/>
    </source>
</evidence>
<keyword evidence="3" id="KW-0202">Cytokine</keyword>